<accession>A0A9X2MHZ0</accession>
<dbReference type="EMBL" id="JANJZL010000019">
    <property type="protein sequence ID" value="MCR2045502.1"/>
    <property type="molecule type" value="Genomic_DNA"/>
</dbReference>
<name>A0A9X2MHZ0_9FIRM</name>
<protein>
    <submittedName>
        <fullName evidence="2">Uncharacterized protein</fullName>
    </submittedName>
</protein>
<keyword evidence="3" id="KW-1185">Reference proteome</keyword>
<proteinExistence type="predicted"/>
<organism evidence="2 3">
    <name type="scientific">Anaerosalibacter massiliensis</name>
    <dbReference type="NCBI Taxonomy" id="1347392"/>
    <lineage>
        <taxon>Bacteria</taxon>
        <taxon>Bacillati</taxon>
        <taxon>Bacillota</taxon>
        <taxon>Tissierellia</taxon>
        <taxon>Tissierellales</taxon>
        <taxon>Sporanaerobacteraceae</taxon>
        <taxon>Anaerosalibacter</taxon>
    </lineage>
</organism>
<dbReference type="RefSeq" id="WP_187116609.1">
    <property type="nucleotide sequence ID" value="NZ_CABKTM010000005.1"/>
</dbReference>
<keyword evidence="1" id="KW-0175">Coiled coil</keyword>
<gene>
    <name evidence="2" type="ORF">NSA23_15480</name>
</gene>
<evidence type="ECO:0000313" key="2">
    <source>
        <dbReference type="EMBL" id="MCR2045502.1"/>
    </source>
</evidence>
<comment type="caution">
    <text evidence="2">The sequence shown here is derived from an EMBL/GenBank/DDBJ whole genome shotgun (WGS) entry which is preliminary data.</text>
</comment>
<dbReference type="Proteomes" id="UP001142078">
    <property type="component" value="Unassembled WGS sequence"/>
</dbReference>
<feature type="coiled-coil region" evidence="1">
    <location>
        <begin position="3"/>
        <end position="54"/>
    </location>
</feature>
<dbReference type="AlphaFoldDB" id="A0A9X2MHZ0"/>
<evidence type="ECO:0000256" key="1">
    <source>
        <dbReference type="SAM" id="Coils"/>
    </source>
</evidence>
<sequence length="54" mass="6224">MDKDILMAMLEDIKQEVSSVQSEVNSVYTYVSDITETNNKLDRIIELLEETSNK</sequence>
<evidence type="ECO:0000313" key="3">
    <source>
        <dbReference type="Proteomes" id="UP001142078"/>
    </source>
</evidence>
<reference evidence="2" key="1">
    <citation type="submission" date="2022-07" db="EMBL/GenBank/DDBJ databases">
        <title>Enhanced cultured diversity of the mouse gut microbiota enables custom-made synthetic communities.</title>
        <authorList>
            <person name="Afrizal A."/>
        </authorList>
    </citation>
    <scope>NUCLEOTIDE SEQUENCE</scope>
    <source>
        <strain evidence="2">DSM 29482</strain>
    </source>
</reference>